<dbReference type="Proteomes" id="UP000294678">
    <property type="component" value="Unassembled WGS sequence"/>
</dbReference>
<dbReference type="PANTHER" id="PTHR32329">
    <property type="entry name" value="BIFUNCTIONAL PROTEIN [INCLUDES 2-HYDROXYACYL-COA DEHYDRATASE (N-TER) AND ITS ACTIVATOR DOMAIN (C_TERM)-RELATED"/>
    <property type="match status" value="1"/>
</dbReference>
<dbReference type="SUPFAM" id="SSF53067">
    <property type="entry name" value="Actin-like ATPase domain"/>
    <property type="match status" value="2"/>
</dbReference>
<dbReference type="CDD" id="cd24034">
    <property type="entry name" value="ASKHA_NBD_O66634-like_rpt1"/>
    <property type="match status" value="1"/>
</dbReference>
<evidence type="ECO:0000313" key="8">
    <source>
        <dbReference type="Proteomes" id="UP000294678"/>
    </source>
</evidence>
<dbReference type="RefSeq" id="WP_134112180.1">
    <property type="nucleotide sequence ID" value="NZ_SOBG01000001.1"/>
</dbReference>
<dbReference type="Gene3D" id="3.30.420.40">
    <property type="match status" value="4"/>
</dbReference>
<protein>
    <submittedName>
        <fullName evidence="7">CoA-substrate-specific enzyme activase</fullName>
    </submittedName>
</protein>
<keyword evidence="3" id="KW-0408">Iron</keyword>
<dbReference type="CDD" id="cd24035">
    <property type="entry name" value="ASKHA_NBD_O66634-like_rpt2"/>
    <property type="match status" value="1"/>
</dbReference>
<sequence>MDTTYLLGIDIGSTTIKAVIINNTDEIIYSIYQRHNAEIILTLKKILNEININFKNFNFKIAICGSGGEKIANYLNINFIQEVVANAIAVKEKYKNTKVAIELGGQDAKVIFFNHNNEGNIVNTDMRMNGVCAGGTGAFIDQIAELLDIKTEEFESLASKGKNIYNISGRCGVFAKTDIQPLLNQGVPKEDIALSSFHSIAKQTISGLAQGNEILPPVIFQGGPLKFNPTLIKVFKERLNFSDNQVIIPKNSEIFVAYGTALAINQLFKDTKKYNLEKIIKRLEAYKYNLETNDNYNNVFFKNLEEKDEFYKRHTKTKLKRILKENENIDIYIGIDGGSTTTKIVFIDENDKIIDNFYSSNKEDSLTVAKQGLLYLKDKYRKRNIKFNVKGVGTTGYGENLLYKAFKADYHNVETVSHAKAALKFNKDISFILDIGGQDMKAIFIKNNILTDIVLNEACSSGCGSFLETYAKSLDVKLEDIAKLAFKSKSPSRLGSRCTVFMNSSIITEQKQGKTKEDILAGLCMSIIENVFTKVVRINDFDNLGNVIYVQGGTFKNDAVLRALEIYTNKKVIRAPFPGEMGAYGVALLTKDFITKQKNYKSTFIGLENLENFSYTKKSGSICQFCTNNCVRSIIEFSDGTYFVTGNKCERGEIIGNISIEKTKKELKEKINKINKVPDVMKSREKLILKKYSNILLLPQKNITIGIPKILEFWNSLPFWKSFFETLGFKVILSDNSSYKIFEEGMKFIPSDTICFPSKLAHGHIENLAQKKVDRIFIPTFLKLPKITKKLKNSDGLCAVVQGSALMLSQNNDISNRYNLIIDNPTFRWTSEKLKDKQIIKYMTETFNLKENIIKKAIDIANISQNKFNEELINIGKEAIEYAKEHNTFAVLLAARPYHSDSLINHNISSIFTQNNIPILTIDSVPYDINDKDIENIMIDVNNRFHSEMILATLWAAKQPDIEVAQIISFGCGHDAINSDELARILNKISNKQLLALKVDEGEVIGPLNIRIKSFIETIKEKRKEKKEFKIKSLENGYKARFKYEDKKLKTILIPNLSEAFSEIATAVVKHLGYKAKRLEIADERAIELAKKYVHNDMCYPAFINTGEMLKVLEEKKYNPNEIAFGLAQNCEDCRAAQYLMVIRNALNSFGYENIPIVTTGNDPLGVHPGIKLGIKFQVRMLVGVAIIDTLQVIKRKIKPYEVNKGETKQVYEYYVKKIANSLEKGFFEPFNIFEKAVERFNKIETKQEYKPKVFFIGEILMNYHSTANYKIVEYLENNGLEVIMAGMVDFFRREVITIKEGIKKHHFPNPALSFLYADVTDKAYHYVLKEINKRMKNFKFYEKKISIKDLSKKIEGLVDKSYNSGETWLIPAEILEYAEKGVKSFIIVQPFGCLPNHVTGRGLIKPMKKRYPDIQILALDYDQNTSFANIENRLQMLIMNAK</sequence>
<evidence type="ECO:0000256" key="4">
    <source>
        <dbReference type="ARBA" id="ARBA00023014"/>
    </source>
</evidence>
<comment type="caution">
    <text evidence="7">The sequence shown here is derived from an EMBL/GenBank/DDBJ whole genome shotgun (WGS) entry which is preliminary data.</text>
</comment>
<evidence type="ECO:0000256" key="2">
    <source>
        <dbReference type="ARBA" id="ARBA00022723"/>
    </source>
</evidence>
<dbReference type="InterPro" id="IPR008275">
    <property type="entry name" value="CoA_E_activase_dom"/>
</dbReference>
<feature type="domain" description="ATPase BadF/BadG/BcrA/BcrD type" evidence="5">
    <location>
        <begin position="333"/>
        <end position="589"/>
    </location>
</feature>
<feature type="domain" description="DUF2229" evidence="6">
    <location>
        <begin position="704"/>
        <end position="925"/>
    </location>
</feature>
<dbReference type="Pfam" id="PF09989">
    <property type="entry name" value="DUF2229"/>
    <property type="match status" value="1"/>
</dbReference>
<reference evidence="7 8" key="1">
    <citation type="submission" date="2019-03" db="EMBL/GenBank/DDBJ databases">
        <title>Genomic Encyclopedia of Type Strains, Phase IV (KMG-IV): sequencing the most valuable type-strain genomes for metagenomic binning, comparative biology and taxonomic classification.</title>
        <authorList>
            <person name="Goeker M."/>
        </authorList>
    </citation>
    <scope>NUCLEOTIDE SEQUENCE [LARGE SCALE GENOMIC DNA]</scope>
    <source>
        <strain evidence="7 8">DSM 100055</strain>
    </source>
</reference>
<evidence type="ECO:0000313" key="7">
    <source>
        <dbReference type="EMBL" id="TDT72494.1"/>
    </source>
</evidence>
<dbReference type="InterPro" id="IPR043129">
    <property type="entry name" value="ATPase_NBD"/>
</dbReference>
<dbReference type="EMBL" id="SOBG01000001">
    <property type="protein sequence ID" value="TDT72494.1"/>
    <property type="molecule type" value="Genomic_DNA"/>
</dbReference>
<comment type="cofactor">
    <cofactor evidence="1">
        <name>[4Fe-4S] cluster</name>
        <dbReference type="ChEBI" id="CHEBI:49883"/>
    </cofactor>
</comment>
<name>A0AA46E0G0_9FUSO</name>
<dbReference type="InterPro" id="IPR018709">
    <property type="entry name" value="CoA_activase_DUF2229"/>
</dbReference>
<keyword evidence="2" id="KW-0479">Metal-binding</keyword>
<dbReference type="GO" id="GO:0046872">
    <property type="term" value="F:metal ion binding"/>
    <property type="evidence" value="ECO:0007669"/>
    <property type="project" value="UniProtKB-KW"/>
</dbReference>
<evidence type="ECO:0000259" key="5">
    <source>
        <dbReference type="Pfam" id="PF01869"/>
    </source>
</evidence>
<dbReference type="GO" id="GO:0051536">
    <property type="term" value="F:iron-sulfur cluster binding"/>
    <property type="evidence" value="ECO:0007669"/>
    <property type="project" value="UniProtKB-KW"/>
</dbReference>
<feature type="domain" description="ATPase BadF/BadG/BcrA/BcrD type" evidence="5">
    <location>
        <begin position="7"/>
        <end position="262"/>
    </location>
</feature>
<evidence type="ECO:0000256" key="3">
    <source>
        <dbReference type="ARBA" id="ARBA00023004"/>
    </source>
</evidence>
<dbReference type="PANTHER" id="PTHR32329:SF4">
    <property type="entry name" value="ACTIVATOR OF 2-HYDROXYACYL-COA DEHYDRATASE"/>
    <property type="match status" value="1"/>
</dbReference>
<dbReference type="Pfam" id="PF01869">
    <property type="entry name" value="BcrAD_BadFG"/>
    <property type="match status" value="2"/>
</dbReference>
<accession>A0AA46E0G0</accession>
<organism evidence="7 8">
    <name type="scientific">Hypnocyclicus thermotrophus</name>
    <dbReference type="NCBI Taxonomy" id="1627895"/>
    <lineage>
        <taxon>Bacteria</taxon>
        <taxon>Fusobacteriati</taxon>
        <taxon>Fusobacteriota</taxon>
        <taxon>Fusobacteriia</taxon>
        <taxon>Fusobacteriales</taxon>
        <taxon>Fusobacteriaceae</taxon>
        <taxon>Hypnocyclicus</taxon>
    </lineage>
</organism>
<proteinExistence type="predicted"/>
<keyword evidence="8" id="KW-1185">Reference proteome</keyword>
<dbReference type="NCBIfam" id="TIGR00241">
    <property type="entry name" value="CoA_E_activ"/>
    <property type="match status" value="2"/>
</dbReference>
<evidence type="ECO:0000259" key="6">
    <source>
        <dbReference type="Pfam" id="PF09989"/>
    </source>
</evidence>
<keyword evidence="4" id="KW-0411">Iron-sulfur</keyword>
<dbReference type="InterPro" id="IPR051805">
    <property type="entry name" value="Dehydratase_Activator_Redct"/>
</dbReference>
<gene>
    <name evidence="7" type="ORF">EV215_0300</name>
</gene>
<dbReference type="InterPro" id="IPR002731">
    <property type="entry name" value="ATPase_BadF"/>
</dbReference>
<evidence type="ECO:0000256" key="1">
    <source>
        <dbReference type="ARBA" id="ARBA00001966"/>
    </source>
</evidence>